<dbReference type="EMBL" id="CP060490">
    <property type="protein sequence ID" value="QNL45461.1"/>
    <property type="molecule type" value="Genomic_DNA"/>
</dbReference>
<dbReference type="RefSeq" id="WP_187333893.1">
    <property type="nucleotide sequence ID" value="NZ_CP060490.1"/>
</dbReference>
<dbReference type="Pfam" id="PF06245">
    <property type="entry name" value="DUF1015"/>
    <property type="match status" value="1"/>
</dbReference>
<keyword evidence="2" id="KW-1185">Reference proteome</keyword>
<evidence type="ECO:0000313" key="2">
    <source>
        <dbReference type="Proteomes" id="UP000515960"/>
    </source>
</evidence>
<name>A0A7G9B7D0_9FIRM</name>
<organism evidence="1 2">
    <name type="scientific">Oscillibacter hominis</name>
    <dbReference type="NCBI Taxonomy" id="2763056"/>
    <lineage>
        <taxon>Bacteria</taxon>
        <taxon>Bacillati</taxon>
        <taxon>Bacillota</taxon>
        <taxon>Clostridia</taxon>
        <taxon>Eubacteriales</taxon>
        <taxon>Oscillospiraceae</taxon>
        <taxon>Oscillibacter</taxon>
    </lineage>
</organism>
<dbReference type="PANTHER" id="PTHR36454">
    <property type="entry name" value="LMO2823 PROTEIN"/>
    <property type="match status" value="1"/>
</dbReference>
<dbReference type="InterPro" id="IPR008323">
    <property type="entry name" value="UCP033563"/>
</dbReference>
<gene>
    <name evidence="1" type="ORF">H8790_05515</name>
</gene>
<dbReference type="PANTHER" id="PTHR36454:SF1">
    <property type="entry name" value="DUF1015 DOMAIN-CONTAINING PROTEIN"/>
    <property type="match status" value="1"/>
</dbReference>
<evidence type="ECO:0000313" key="1">
    <source>
        <dbReference type="EMBL" id="QNL45461.1"/>
    </source>
</evidence>
<dbReference type="KEGG" id="ohi:H8790_05515"/>
<sequence>MKEKFEKLGFYPADILLPKDAEMEKWAVVACDQFTSQPEYWERVEKTVGDAPSTLRLILPEAKLNDPNVDQHIADINAAMADYLKRDVFKTLTDSLIYIERSQSDGKIRHGLIGMVDLDQYDFTPGSGALIRATEGTVLERIPPRVRVRKDAPIELPHVMLLIDDPDKTVIEPLTAAADGMEKVYDFELMESGGHLKGYQLSAAQIDAVAAALTGLASDEAMEKKYGMKGVAPLLFAVGDGNHSLATAKACYEEAKKNTPESQWAELPSRYALVEVVNNHDDALQFEPIHRVVFGVDPEKVIAAFKDAYPSAYEGQGEGHTIAYTYAGHSGCLTVPDPKVQLAVGTLQSFLDQYLKANGGEVDYIHGDEVTDELGSKPGNIGFKLPAMGKDQLFKTVMADGVLPRKTFSMGHAQDKRYYVEARKIK</sequence>
<reference evidence="1 2" key="1">
    <citation type="submission" date="2020-08" db="EMBL/GenBank/DDBJ databases">
        <authorList>
            <person name="Liu C."/>
            <person name="Sun Q."/>
        </authorList>
    </citation>
    <scope>NUCLEOTIDE SEQUENCE [LARGE SCALE GENOMIC DNA]</scope>
    <source>
        <strain evidence="1 2">NSJ-62</strain>
    </source>
</reference>
<protein>
    <submittedName>
        <fullName evidence="1">DUF1015 domain-containing protein</fullName>
    </submittedName>
</protein>
<accession>A0A7G9B7D0</accession>
<dbReference type="AlphaFoldDB" id="A0A7G9B7D0"/>
<proteinExistence type="predicted"/>
<dbReference type="Proteomes" id="UP000515960">
    <property type="component" value="Chromosome"/>
</dbReference>